<evidence type="ECO:0000256" key="4">
    <source>
        <dbReference type="ARBA" id="ARBA00012538"/>
    </source>
</evidence>
<comment type="similarity">
    <text evidence="2">Belongs to the glycosyltransferase 20 family.</text>
</comment>
<evidence type="ECO:0000256" key="5">
    <source>
        <dbReference type="ARBA" id="ARBA00018539"/>
    </source>
</evidence>
<organism evidence="12 13">
    <name type="scientific">Bradyrhizobium sediminis</name>
    <dbReference type="NCBI Taxonomy" id="2840469"/>
    <lineage>
        <taxon>Bacteria</taxon>
        <taxon>Pseudomonadati</taxon>
        <taxon>Pseudomonadota</taxon>
        <taxon>Alphaproteobacteria</taxon>
        <taxon>Hyphomicrobiales</taxon>
        <taxon>Nitrobacteraceae</taxon>
        <taxon>Bradyrhizobium</taxon>
    </lineage>
</organism>
<gene>
    <name evidence="12" type="ORF">KMZ29_02540</name>
</gene>
<evidence type="ECO:0000313" key="12">
    <source>
        <dbReference type="EMBL" id="QWG13637.1"/>
    </source>
</evidence>
<evidence type="ECO:0000256" key="6">
    <source>
        <dbReference type="ARBA" id="ARBA00022676"/>
    </source>
</evidence>
<dbReference type="GO" id="GO:0003825">
    <property type="term" value="F:alpha,alpha-trehalose-phosphate synthase (UDP-forming) activity"/>
    <property type="evidence" value="ECO:0007669"/>
    <property type="project" value="UniProtKB-EC"/>
</dbReference>
<dbReference type="AlphaFoldDB" id="A0A975NEG8"/>
<keyword evidence="7" id="KW-0808">Transferase</keyword>
<evidence type="ECO:0000256" key="8">
    <source>
        <dbReference type="ARBA" id="ARBA00029654"/>
    </source>
</evidence>
<dbReference type="EMBL" id="CP076134">
    <property type="protein sequence ID" value="QWG13637.1"/>
    <property type="molecule type" value="Genomic_DNA"/>
</dbReference>
<reference evidence="12" key="1">
    <citation type="submission" date="2021-06" db="EMBL/GenBank/DDBJ databases">
        <title>Bradyrhizobium sp. S2-20-1 Genome sequencing.</title>
        <authorList>
            <person name="Jin L."/>
        </authorList>
    </citation>
    <scope>NUCLEOTIDE SEQUENCE</scope>
    <source>
        <strain evidence="12">S2-20-1</strain>
    </source>
</reference>
<dbReference type="FunFam" id="3.40.50.2000:FF:000024">
    <property type="entry name" value="Trehalose-6-phosphate synthase"/>
    <property type="match status" value="1"/>
</dbReference>
<dbReference type="InterPro" id="IPR001830">
    <property type="entry name" value="Glyco_trans_20"/>
</dbReference>
<dbReference type="SUPFAM" id="SSF53756">
    <property type="entry name" value="UDP-Glycosyltransferase/glycogen phosphorylase"/>
    <property type="match status" value="1"/>
</dbReference>
<dbReference type="PANTHER" id="PTHR10788:SF106">
    <property type="entry name" value="BCDNA.GH08860"/>
    <property type="match status" value="1"/>
</dbReference>
<name>A0A975NEG8_9BRAD</name>
<evidence type="ECO:0000256" key="7">
    <source>
        <dbReference type="ARBA" id="ARBA00022679"/>
    </source>
</evidence>
<dbReference type="PANTHER" id="PTHR10788">
    <property type="entry name" value="TREHALOSE-6-PHOSPHATE SYNTHASE"/>
    <property type="match status" value="1"/>
</dbReference>
<comment type="pathway">
    <text evidence="1">Glycan biosynthesis; trehalose biosynthesis.</text>
</comment>
<sequence length="486" mass="52977">MNLVVVSNRVARGMANEPMTGGLAAALLPVVEKSGAIWVGSSGRVRDGAQKEPFAEIEALGAGAVALLDLPAAHYGGYYEGFANSALWPALHSRTDLIRASREDYLSYREVNAFMARALLRFRKTDTAFWIQDYHFLALGAELRDLGVSQPIGFFLHTPWPDRATIGAVPQHRDLVAAMLAYDLIGFQTEHDCENFLSYVQSDLGLTVADGVVASRHGISRVAVFPIGIDPEKFAQQAAKAASHPDVSRLRRSLNGEKLAIGVDRLDYSKGLVNRINAFDRMWTLQPSLARTASLLQIATPSRGAIEAYGDLQSELARLVSDVNGRHGEVDWTPIRYLNKGFGQTVLAGLYRTAQVGVVTPLHDGMNLVAKEYVAAQNPADPGVLVLSKFAGAANELDAALLVNPHDIEGMARTIATALSMPLTERRMRWEAMMAKLRASTIQSWFADFVDALQESHADKEASVPLMAEPPTLWPLHSANLGARYH</sequence>
<dbReference type="Pfam" id="PF00982">
    <property type="entry name" value="Glyco_transf_20"/>
    <property type="match status" value="1"/>
</dbReference>
<dbReference type="RefSeq" id="WP_215622335.1">
    <property type="nucleotide sequence ID" value="NZ_CP076134.1"/>
</dbReference>
<accession>A0A975NEG8</accession>
<keyword evidence="6" id="KW-0328">Glycosyltransferase</keyword>
<dbReference type="CDD" id="cd03788">
    <property type="entry name" value="GT20_TPS"/>
    <property type="match status" value="1"/>
</dbReference>
<evidence type="ECO:0000256" key="9">
    <source>
        <dbReference type="ARBA" id="ARBA00030365"/>
    </source>
</evidence>
<evidence type="ECO:0000256" key="1">
    <source>
        <dbReference type="ARBA" id="ARBA00005199"/>
    </source>
</evidence>
<evidence type="ECO:0000256" key="2">
    <source>
        <dbReference type="ARBA" id="ARBA00008799"/>
    </source>
</evidence>
<dbReference type="Proteomes" id="UP000680839">
    <property type="component" value="Chromosome"/>
</dbReference>
<evidence type="ECO:0000256" key="3">
    <source>
        <dbReference type="ARBA" id="ARBA00011881"/>
    </source>
</evidence>
<proteinExistence type="inferred from homology"/>
<evidence type="ECO:0000313" key="13">
    <source>
        <dbReference type="Proteomes" id="UP000680839"/>
    </source>
</evidence>
<evidence type="ECO:0000256" key="10">
    <source>
        <dbReference type="ARBA" id="ARBA00030943"/>
    </source>
</evidence>
<dbReference type="EC" id="2.4.1.15" evidence="4"/>
<dbReference type="Gene3D" id="3.40.50.2000">
    <property type="entry name" value="Glycogen Phosphorylase B"/>
    <property type="match status" value="2"/>
</dbReference>
<comment type="catalytic activity">
    <reaction evidence="11">
        <text>D-glucose 6-phosphate + UDP-alpha-D-glucose = alpha,alpha-trehalose 6-phosphate + UDP + H(+)</text>
        <dbReference type="Rhea" id="RHEA:18889"/>
        <dbReference type="ChEBI" id="CHEBI:15378"/>
        <dbReference type="ChEBI" id="CHEBI:58223"/>
        <dbReference type="ChEBI" id="CHEBI:58429"/>
        <dbReference type="ChEBI" id="CHEBI:58885"/>
        <dbReference type="ChEBI" id="CHEBI:61548"/>
        <dbReference type="EC" id="2.4.1.15"/>
    </reaction>
</comment>
<comment type="subunit">
    <text evidence="3">Homotetramer.</text>
</comment>
<dbReference type="GO" id="GO:0005992">
    <property type="term" value="P:trehalose biosynthetic process"/>
    <property type="evidence" value="ECO:0007669"/>
    <property type="project" value="InterPro"/>
</dbReference>
<protein>
    <recommendedName>
        <fullName evidence="5">Trehalose-6-phosphate synthase</fullName>
        <ecNumber evidence="4">2.4.1.15</ecNumber>
    </recommendedName>
    <alternativeName>
        <fullName evidence="9">Alpha,alpha-trehalose-phosphate synthase [UDP-forming]</fullName>
    </alternativeName>
    <alternativeName>
        <fullName evidence="10">Osmoregulatory trehalose synthesis protein A</fullName>
    </alternativeName>
    <alternativeName>
        <fullName evidence="8">UDP-glucose-glucosephosphate glucosyltransferase</fullName>
    </alternativeName>
</protein>
<evidence type="ECO:0000256" key="11">
    <source>
        <dbReference type="ARBA" id="ARBA00048039"/>
    </source>
</evidence>